<keyword evidence="2" id="KW-1185">Reference proteome</keyword>
<organism evidence="1 2">
    <name type="scientific">Bondarzewia mesenterica</name>
    <dbReference type="NCBI Taxonomy" id="1095465"/>
    <lineage>
        <taxon>Eukaryota</taxon>
        <taxon>Fungi</taxon>
        <taxon>Dikarya</taxon>
        <taxon>Basidiomycota</taxon>
        <taxon>Agaricomycotina</taxon>
        <taxon>Agaricomycetes</taxon>
        <taxon>Russulales</taxon>
        <taxon>Bondarzewiaceae</taxon>
        <taxon>Bondarzewia</taxon>
    </lineage>
</organism>
<reference evidence="1 2" key="1">
    <citation type="submission" date="2019-02" db="EMBL/GenBank/DDBJ databases">
        <title>Genome sequencing of the rare red list fungi Bondarzewia mesenterica.</title>
        <authorList>
            <person name="Buettner E."/>
            <person name="Kellner H."/>
        </authorList>
    </citation>
    <scope>NUCLEOTIDE SEQUENCE [LARGE SCALE GENOMIC DNA]</scope>
    <source>
        <strain evidence="1 2">DSM 108281</strain>
    </source>
</reference>
<accession>A0A4S4M5H3</accession>
<protein>
    <submittedName>
        <fullName evidence="1">Uncharacterized protein</fullName>
    </submittedName>
</protein>
<proteinExistence type="predicted"/>
<dbReference type="Proteomes" id="UP000310158">
    <property type="component" value="Unassembled WGS sequence"/>
</dbReference>
<dbReference type="EMBL" id="SGPL01000021">
    <property type="protein sequence ID" value="THH20452.1"/>
    <property type="molecule type" value="Genomic_DNA"/>
</dbReference>
<comment type="caution">
    <text evidence="1">The sequence shown here is derived from an EMBL/GenBank/DDBJ whole genome shotgun (WGS) entry which is preliminary data.</text>
</comment>
<evidence type="ECO:0000313" key="2">
    <source>
        <dbReference type="Proteomes" id="UP000310158"/>
    </source>
</evidence>
<name>A0A4S4M5H3_9AGAM</name>
<gene>
    <name evidence="1" type="ORF">EW146_g900</name>
</gene>
<sequence>MPAHPLLILKLKEALSDHMQSLPSAPVEVEDYKHLETLDGFVKNAEVDKWVKEMSAALEPIAVHDWLEWSMHFLLQLATLVEHECEVKIKREKVYVLEEHVTEVQVKEDAQLAHCKAHEAEKWTLFIAEKISVDEFEGDVSTVSDAGKDKGCMTKRKTAEVIVGDSEGSPSAEIIPNDSLIVKAEVFEFKASGSSGSRPRLTAHSSSSSTTVTLHFLKKSVDKLEQLVTDMITWHLESNARKLAMVLAECEIDKRELEKVRREICAVKRALDENVED</sequence>
<dbReference type="AlphaFoldDB" id="A0A4S4M5H3"/>
<evidence type="ECO:0000313" key="1">
    <source>
        <dbReference type="EMBL" id="THH20452.1"/>
    </source>
</evidence>